<evidence type="ECO:0000313" key="2">
    <source>
        <dbReference type="Proteomes" id="UP000007151"/>
    </source>
</evidence>
<dbReference type="Gene3D" id="2.30.30.140">
    <property type="match status" value="1"/>
</dbReference>
<sequence length="342" mass="39425">MDVRITTFTNPFSFFCILDQCDESDKFITEIADDMNMMSSRNNITTFNHGQYVAVMWNNKWARGVVSLESRLLIWLIDYGVFLRPSNNTIFLYLPSQFRKLPSKIFEASIHGVVPLDKVLTEECRIKNQLATSWTPGSIELAKQLIIKAAKIHFQPIALLSTQHNDVVIGNLYLDIPDKGIVNLVDELNTWPIFLEKNIKHYVANLSNFYITRKIHHACKLKPNITFKLPLVTLQLSLENYLDIIENKKADSTLNNMSVLDDTSTLIDFTKPEKYKSKHKISPEDIQKYANRYIFINGSEHNVLTILINKARDLNMCERYKDYDLKSIGRGISNRASTLDKL</sequence>
<name>A0A212EN64_DANPL</name>
<dbReference type="Gene3D" id="2.40.50.90">
    <property type="match status" value="1"/>
</dbReference>
<dbReference type="OrthoDB" id="7147154at2759"/>
<dbReference type="KEGG" id="dpl:KGM_214125"/>
<dbReference type="EMBL" id="AGBW02013714">
    <property type="protein sequence ID" value="OWR42923.1"/>
    <property type="molecule type" value="Genomic_DNA"/>
</dbReference>
<dbReference type="Pfam" id="PF00567">
    <property type="entry name" value="TUDOR"/>
    <property type="match status" value="1"/>
</dbReference>
<organism evidence="1 2">
    <name type="scientific">Danaus plexippus plexippus</name>
    <dbReference type="NCBI Taxonomy" id="278856"/>
    <lineage>
        <taxon>Eukaryota</taxon>
        <taxon>Metazoa</taxon>
        <taxon>Ecdysozoa</taxon>
        <taxon>Arthropoda</taxon>
        <taxon>Hexapoda</taxon>
        <taxon>Insecta</taxon>
        <taxon>Pterygota</taxon>
        <taxon>Neoptera</taxon>
        <taxon>Endopterygota</taxon>
        <taxon>Lepidoptera</taxon>
        <taxon>Glossata</taxon>
        <taxon>Ditrysia</taxon>
        <taxon>Papilionoidea</taxon>
        <taxon>Nymphalidae</taxon>
        <taxon>Danainae</taxon>
        <taxon>Danaini</taxon>
        <taxon>Danaina</taxon>
        <taxon>Danaus</taxon>
        <taxon>Danaus</taxon>
    </lineage>
</organism>
<dbReference type="GO" id="GO:0005737">
    <property type="term" value="C:cytoplasm"/>
    <property type="evidence" value="ECO:0007669"/>
    <property type="project" value="UniProtKB-ARBA"/>
</dbReference>
<reference evidence="1 2" key="1">
    <citation type="journal article" date="2011" name="Cell">
        <title>The monarch butterfly genome yields insights into long-distance migration.</title>
        <authorList>
            <person name="Zhan S."/>
            <person name="Merlin C."/>
            <person name="Boore J.L."/>
            <person name="Reppert S.M."/>
        </authorList>
    </citation>
    <scope>NUCLEOTIDE SEQUENCE [LARGE SCALE GENOMIC DNA]</scope>
    <source>
        <strain evidence="1">F-2</strain>
    </source>
</reference>
<dbReference type="AlphaFoldDB" id="A0A212EN64"/>
<protein>
    <submittedName>
        <fullName evidence="1">Uncharacterized protein</fullName>
    </submittedName>
</protein>
<dbReference type="InterPro" id="IPR002999">
    <property type="entry name" value="Tudor"/>
</dbReference>
<evidence type="ECO:0000313" key="1">
    <source>
        <dbReference type="EMBL" id="OWR42923.1"/>
    </source>
</evidence>
<keyword evidence="2" id="KW-1185">Reference proteome</keyword>
<accession>A0A212EN64</accession>
<dbReference type="InterPro" id="IPR035437">
    <property type="entry name" value="SNase_OB-fold_sf"/>
</dbReference>
<dbReference type="SUPFAM" id="SSF63748">
    <property type="entry name" value="Tudor/PWWP/MBT"/>
    <property type="match status" value="1"/>
</dbReference>
<comment type="caution">
    <text evidence="1">The sequence shown here is derived from an EMBL/GenBank/DDBJ whole genome shotgun (WGS) entry which is preliminary data.</text>
</comment>
<dbReference type="Proteomes" id="UP000007151">
    <property type="component" value="Unassembled WGS sequence"/>
</dbReference>
<proteinExistence type="predicted"/>
<gene>
    <name evidence="1" type="ORF">KGM_214125</name>
</gene>